<reference evidence="1" key="1">
    <citation type="submission" date="2023-04" db="EMBL/GenBank/DDBJ databases">
        <title>Ambrosiozyma monospora NBRC 10751.</title>
        <authorList>
            <person name="Ichikawa N."/>
            <person name="Sato H."/>
            <person name="Tonouchi N."/>
        </authorList>
    </citation>
    <scope>NUCLEOTIDE SEQUENCE</scope>
    <source>
        <strain evidence="1">NBRC 10751</strain>
    </source>
</reference>
<proteinExistence type="predicted"/>
<organism evidence="1 2">
    <name type="scientific">Ambrosiozyma monospora</name>
    <name type="common">Yeast</name>
    <name type="synonym">Endomycopsis monosporus</name>
    <dbReference type="NCBI Taxonomy" id="43982"/>
    <lineage>
        <taxon>Eukaryota</taxon>
        <taxon>Fungi</taxon>
        <taxon>Dikarya</taxon>
        <taxon>Ascomycota</taxon>
        <taxon>Saccharomycotina</taxon>
        <taxon>Pichiomycetes</taxon>
        <taxon>Pichiales</taxon>
        <taxon>Pichiaceae</taxon>
        <taxon>Ambrosiozyma</taxon>
    </lineage>
</organism>
<dbReference type="EMBL" id="BSXS01007272">
    <property type="protein sequence ID" value="GME88139.1"/>
    <property type="molecule type" value="Genomic_DNA"/>
</dbReference>
<keyword evidence="2" id="KW-1185">Reference proteome</keyword>
<gene>
    <name evidence="1" type="ORF">Amon02_000831700</name>
</gene>
<protein>
    <submittedName>
        <fullName evidence="1">Unnamed protein product</fullName>
    </submittedName>
</protein>
<evidence type="ECO:0000313" key="2">
    <source>
        <dbReference type="Proteomes" id="UP001165064"/>
    </source>
</evidence>
<name>A0ACB5TGM7_AMBMO</name>
<sequence length="467" mass="49162">MNYNVVTKIIQNKFEDAIKESLVLPFMDDFVLYPTDGEIFRGGIWDKNVRLNANASYGKRTETASSSGVRSRSDSRNSSVVSTNADNSLNSTLVPESHRRSSNASSSHSLSRSSSNSKSNYRVSPTLPPRPNSTVIVETPDSDDADSSNAGTLTKLKSKTKAKAKSKSRPGSVAMATTISANAKNSDLVAPLMTQAMNSFGGKNSKSTKPNLGVNTNTNTNANVSATSTSRDINALSSETSSINSVNSMTSSTSKVSKIKGKTLELGKLAGGLIEKKFSKNNDDEGIDSALDDDTDVNTDDLNANRINTTGAAKTKPKPISTKTATAKKPSSTDDADETLTRELTFPPTPTNNQFQLHPSQTTTSNAATLTKTMGNKLKKWYTKSISDFDAVLSNANSGSDSGASSGPSSGSISLKHVSSSTATTGSSTLIINECCLSISVSNTTSNSSANSIPVTLVTSVSIQRIT</sequence>
<dbReference type="Proteomes" id="UP001165064">
    <property type="component" value="Unassembled WGS sequence"/>
</dbReference>
<comment type="caution">
    <text evidence="1">The sequence shown here is derived from an EMBL/GenBank/DDBJ whole genome shotgun (WGS) entry which is preliminary data.</text>
</comment>
<accession>A0ACB5TGM7</accession>
<evidence type="ECO:0000313" key="1">
    <source>
        <dbReference type="EMBL" id="GME88139.1"/>
    </source>
</evidence>